<evidence type="ECO:0000256" key="3">
    <source>
        <dbReference type="SAM" id="Phobius"/>
    </source>
</evidence>
<organism evidence="5">
    <name type="scientific">Micromonas pusilla</name>
    <name type="common">Picoplanktonic green alga</name>
    <name type="synonym">Chromulina pusilla</name>
    <dbReference type="NCBI Taxonomy" id="38833"/>
    <lineage>
        <taxon>Eukaryota</taxon>
        <taxon>Viridiplantae</taxon>
        <taxon>Chlorophyta</taxon>
        <taxon>Mamiellophyceae</taxon>
        <taxon>Mamiellales</taxon>
        <taxon>Mamiellaceae</taxon>
        <taxon>Micromonas</taxon>
    </lineage>
</organism>
<accession>A0A7S0KVQ6</accession>
<dbReference type="AlphaFoldDB" id="A0A7S0KVQ6"/>
<dbReference type="PANTHER" id="PTHR13018">
    <property type="entry name" value="PROBABLE MEMBRANE PROTEIN DUF221-RELATED"/>
    <property type="match status" value="1"/>
</dbReference>
<dbReference type="EMBL" id="HBEV01011920">
    <property type="protein sequence ID" value="CAD8591863.1"/>
    <property type="molecule type" value="Transcribed_RNA"/>
</dbReference>
<reference evidence="5" key="1">
    <citation type="submission" date="2021-01" db="EMBL/GenBank/DDBJ databases">
        <authorList>
            <person name="Corre E."/>
            <person name="Pelletier E."/>
            <person name="Niang G."/>
            <person name="Scheremetjew M."/>
            <person name="Finn R."/>
            <person name="Kale V."/>
            <person name="Holt S."/>
            <person name="Cochrane G."/>
            <person name="Meng A."/>
            <person name="Brown T."/>
            <person name="Cohen L."/>
        </authorList>
    </citation>
    <scope>NUCLEOTIDE SEQUENCE</scope>
    <source>
        <strain evidence="5">CCMP494</strain>
    </source>
</reference>
<feature type="transmembrane region" description="Helical" evidence="3">
    <location>
        <begin position="608"/>
        <end position="630"/>
    </location>
</feature>
<dbReference type="SUPFAM" id="SSF54928">
    <property type="entry name" value="RNA-binding domain, RBD"/>
    <property type="match status" value="1"/>
</dbReference>
<dbReference type="Gene3D" id="3.30.70.330">
    <property type="match status" value="1"/>
</dbReference>
<dbReference type="GO" id="GO:0005227">
    <property type="term" value="F:calcium-activated cation channel activity"/>
    <property type="evidence" value="ECO:0007669"/>
    <property type="project" value="InterPro"/>
</dbReference>
<evidence type="ECO:0000313" key="5">
    <source>
        <dbReference type="EMBL" id="CAD8591863.1"/>
    </source>
</evidence>
<protein>
    <recommendedName>
        <fullName evidence="4">CSC1/OSCA1-like cytosolic domain-containing protein</fullName>
    </recommendedName>
</protein>
<dbReference type="InterPro" id="IPR045122">
    <property type="entry name" value="Csc1-like"/>
</dbReference>
<feature type="transmembrane region" description="Helical" evidence="3">
    <location>
        <begin position="154"/>
        <end position="177"/>
    </location>
</feature>
<proteinExistence type="predicted"/>
<keyword evidence="1" id="KW-0175">Coiled coil</keyword>
<dbReference type="GO" id="GO:0005886">
    <property type="term" value="C:plasma membrane"/>
    <property type="evidence" value="ECO:0007669"/>
    <property type="project" value="TreeGrafter"/>
</dbReference>
<dbReference type="InterPro" id="IPR035979">
    <property type="entry name" value="RBD_domain_sf"/>
</dbReference>
<feature type="transmembrane region" description="Helical" evidence="3">
    <location>
        <begin position="883"/>
        <end position="902"/>
    </location>
</feature>
<feature type="domain" description="CSC1/OSCA1-like cytosolic" evidence="4">
    <location>
        <begin position="258"/>
        <end position="415"/>
    </location>
</feature>
<feature type="compositionally biased region" description="Low complexity" evidence="2">
    <location>
        <begin position="20"/>
        <end position="32"/>
    </location>
</feature>
<dbReference type="CDD" id="cd00590">
    <property type="entry name" value="RRM_SF"/>
    <property type="match status" value="1"/>
</dbReference>
<dbReference type="PANTHER" id="PTHR13018:SF83">
    <property type="entry name" value="RRM DOMAIN-CONTAINING PROTEIN"/>
    <property type="match status" value="1"/>
</dbReference>
<feature type="transmembrane region" description="Helical" evidence="3">
    <location>
        <begin position="216"/>
        <end position="238"/>
    </location>
</feature>
<feature type="transmembrane region" description="Helical" evidence="3">
    <location>
        <begin position="651"/>
        <end position="669"/>
    </location>
</feature>
<feature type="region of interest" description="Disordered" evidence="2">
    <location>
        <begin position="1"/>
        <end position="50"/>
    </location>
</feature>
<feature type="transmembrane region" description="Helical" evidence="3">
    <location>
        <begin position="808"/>
        <end position="831"/>
    </location>
</feature>
<dbReference type="Pfam" id="PF14703">
    <property type="entry name" value="PHM7_cyt"/>
    <property type="match status" value="1"/>
</dbReference>
<dbReference type="InterPro" id="IPR027815">
    <property type="entry name" value="CSC1/OSCA1-like_cyt"/>
</dbReference>
<dbReference type="InterPro" id="IPR012677">
    <property type="entry name" value="Nucleotide-bd_a/b_plait_sf"/>
</dbReference>
<evidence type="ECO:0000259" key="4">
    <source>
        <dbReference type="Pfam" id="PF14703"/>
    </source>
</evidence>
<feature type="coiled-coil region" evidence="1">
    <location>
        <begin position="328"/>
        <end position="355"/>
    </location>
</feature>
<feature type="compositionally biased region" description="Basic and acidic residues" evidence="2">
    <location>
        <begin position="1"/>
        <end position="11"/>
    </location>
</feature>
<keyword evidence="3" id="KW-0472">Membrane</keyword>
<keyword evidence="3" id="KW-0812">Transmembrane</keyword>
<evidence type="ECO:0000256" key="1">
    <source>
        <dbReference type="SAM" id="Coils"/>
    </source>
</evidence>
<feature type="transmembrane region" description="Helical" evidence="3">
    <location>
        <begin position="758"/>
        <end position="787"/>
    </location>
</feature>
<evidence type="ECO:0000256" key="2">
    <source>
        <dbReference type="SAM" id="MobiDB-lite"/>
    </source>
</evidence>
<dbReference type="GO" id="GO:0003676">
    <property type="term" value="F:nucleic acid binding"/>
    <property type="evidence" value="ECO:0007669"/>
    <property type="project" value="InterPro"/>
</dbReference>
<sequence>MRATSKDFVVEEDHDDSASEAESAGESSAGSYSEDESVQSEASADHPAARGGKTAILASDPANEAFFAGGNVARLSDNDQTIDANEYEKAMSDELPVVSKTLDYEEAQAGWKESAVTDNNGEYIPFWSSRKQFLSNIEFLGPGMGLYFRMLRNFALYFFLMSIPVGCVIAHYMYLYYNPDSDLDDESMDALARVTTGVTASTSQDDTIGGWDVRKVMLAVVGLDALSMLCFLIMVAHLKRKQEEYVEKNDDAVTSLPDYSVWVWGIPTDATEGEVKEHFSQYGEIWDCVVVKDIGKVMGARITRANLINTLITMKIQCSGRKNKGYKIDKQQKAIAKQKEKIIKQTKKIDDKLQEGFTSVCAFITYNNPESRANCVDEYASPGWSCCPNEKLKLRGEHVLKVKPAPEASDLIWENVLRPNFATKAMRKATSMLMIFILLIAAIGVIVYAKDTLSKSPPAVSCPNTVYDATTNPAPMLNCKAIWDLASEDAINNATSETRRSVDMFISNVKDYEKCGDFIVKADWARPMDSSAYGAYTAPATGSAWDGGFLPNSQADECAALTCKQCYCTTAVSLANLGDLMNAYFDSGAADKAFCKPIFDQIFQEASVMVGTIAMTTITNMVLMNSAAFFSEFERHKTLSATEAMAATYTFGALIVNQMIVPIIIYSFIEFLEGFPVLFQGTFSDFEAEWYNKVMVMIMGTAVTNIIAFPLGAAAPNIVAWVKRKLTGCMAHSQKVLNEMYQPADFSLAKRYGQALCALYYTIILSACAPPLLVAAFFLFIIVFFVDKMILLKFSKRPPMYDHKLNEMFLNMAPFAAWFHLAIATWAFGYYEIPSYTIGLPSIAGTGIDANAVSSQSANADDSNVDYSGAPAQFDFMARLKRLNALVPFLFFVVLTVSLFLAKLVDKLLKPICGAIFGNKGPEKIDEVPPFDQLIMPGQVGYEDPVPEGELNNKLSGLRSYRIEDNPKYAKLFPEVIGGESGRRETPAKAPKTQNMA</sequence>
<keyword evidence="3" id="KW-1133">Transmembrane helix</keyword>
<feature type="region of interest" description="Disordered" evidence="2">
    <location>
        <begin position="977"/>
        <end position="997"/>
    </location>
</feature>
<name>A0A7S0KVQ6_MICPS</name>
<feature type="transmembrane region" description="Helical" evidence="3">
    <location>
        <begin position="429"/>
        <end position="449"/>
    </location>
</feature>
<gene>
    <name evidence="5" type="ORF">MSP1404_LOCUS9267</name>
</gene>